<gene>
    <name evidence="1" type="ORF">B0T24DRAFT_299202</name>
</gene>
<evidence type="ECO:0000313" key="1">
    <source>
        <dbReference type="EMBL" id="KAK3370755.1"/>
    </source>
</evidence>
<reference evidence="1" key="1">
    <citation type="journal article" date="2023" name="Mol. Phylogenet. Evol.">
        <title>Genome-scale phylogeny and comparative genomics of the fungal order Sordariales.</title>
        <authorList>
            <person name="Hensen N."/>
            <person name="Bonometti L."/>
            <person name="Westerberg I."/>
            <person name="Brannstrom I.O."/>
            <person name="Guillou S."/>
            <person name="Cros-Aarteil S."/>
            <person name="Calhoun S."/>
            <person name="Haridas S."/>
            <person name="Kuo A."/>
            <person name="Mondo S."/>
            <person name="Pangilinan J."/>
            <person name="Riley R."/>
            <person name="LaButti K."/>
            <person name="Andreopoulos B."/>
            <person name="Lipzen A."/>
            <person name="Chen C."/>
            <person name="Yan M."/>
            <person name="Daum C."/>
            <person name="Ng V."/>
            <person name="Clum A."/>
            <person name="Steindorff A."/>
            <person name="Ohm R.A."/>
            <person name="Martin F."/>
            <person name="Silar P."/>
            <person name="Natvig D.O."/>
            <person name="Lalanne C."/>
            <person name="Gautier V."/>
            <person name="Ament-Velasquez S.L."/>
            <person name="Kruys A."/>
            <person name="Hutchinson M.I."/>
            <person name="Powell A.J."/>
            <person name="Barry K."/>
            <person name="Miller A.N."/>
            <person name="Grigoriev I.V."/>
            <person name="Debuchy R."/>
            <person name="Gladieux P."/>
            <person name="Hiltunen Thoren M."/>
            <person name="Johannesson H."/>
        </authorList>
    </citation>
    <scope>NUCLEOTIDE SEQUENCE</scope>
    <source>
        <strain evidence="1">CBS 958.72</strain>
    </source>
</reference>
<reference evidence="1" key="2">
    <citation type="submission" date="2023-06" db="EMBL/GenBank/DDBJ databases">
        <authorList>
            <consortium name="Lawrence Berkeley National Laboratory"/>
            <person name="Haridas S."/>
            <person name="Hensen N."/>
            <person name="Bonometti L."/>
            <person name="Westerberg I."/>
            <person name="Brannstrom I.O."/>
            <person name="Guillou S."/>
            <person name="Cros-Aarteil S."/>
            <person name="Calhoun S."/>
            <person name="Kuo A."/>
            <person name="Mondo S."/>
            <person name="Pangilinan J."/>
            <person name="Riley R."/>
            <person name="Labutti K."/>
            <person name="Andreopoulos B."/>
            <person name="Lipzen A."/>
            <person name="Chen C."/>
            <person name="Yanf M."/>
            <person name="Daum C."/>
            <person name="Ng V."/>
            <person name="Clum A."/>
            <person name="Steindorff A."/>
            <person name="Ohm R."/>
            <person name="Martin F."/>
            <person name="Silar P."/>
            <person name="Natvig D."/>
            <person name="Lalanne C."/>
            <person name="Gautier V."/>
            <person name="Ament-Velasquez S.L."/>
            <person name="Kruys A."/>
            <person name="Hutchinson M.I."/>
            <person name="Powell A.J."/>
            <person name="Barry K."/>
            <person name="Miller A.N."/>
            <person name="Grigoriev I.V."/>
            <person name="Debuchy R."/>
            <person name="Gladieux P."/>
            <person name="Thoren M.H."/>
            <person name="Johannesson H."/>
        </authorList>
    </citation>
    <scope>NUCLEOTIDE SEQUENCE</scope>
    <source>
        <strain evidence="1">CBS 958.72</strain>
    </source>
</reference>
<keyword evidence="2" id="KW-1185">Reference proteome</keyword>
<dbReference type="Proteomes" id="UP001287356">
    <property type="component" value="Unassembled WGS sequence"/>
</dbReference>
<protein>
    <submittedName>
        <fullName evidence="1">Uncharacterized protein</fullName>
    </submittedName>
</protein>
<sequence>MAADTSAEAEALWDSKIFPVFSGGFHTPEQKWMDAAIEHLRRRHDVMGEYVRPCDEIGELVAIKNMPYHAESGFAMDIVTRKRPKATPAHLPEYTEEEYTITINTELEHDISTSVARAMKTDPLALEVLNFAMDSQPTDTAFHGHFLQATRRVEGETLDKVWKAKTDTGELAEFTQEVAPLLAAALKRLHESATCHYIGVPGELKARLAMHNVFSDGREPDMGPFERAGVVDAEEAFDEWALGHLTLVEQDRWRPLLSQDRKERIPKRRSKYTPFVATHTMLAKQNILLQADESGKYAVRAFLNWRRGGYMPDYVERALVETTFKHDKVWLEILRKVVPAGGISTTQLEKRIEFTALLVEEGSWGCP</sequence>
<accession>A0AAE0N586</accession>
<evidence type="ECO:0000313" key="2">
    <source>
        <dbReference type="Proteomes" id="UP001287356"/>
    </source>
</evidence>
<comment type="caution">
    <text evidence="1">The sequence shown here is derived from an EMBL/GenBank/DDBJ whole genome shotgun (WGS) entry which is preliminary data.</text>
</comment>
<proteinExistence type="predicted"/>
<name>A0AAE0N586_9PEZI</name>
<organism evidence="1 2">
    <name type="scientific">Lasiosphaeria ovina</name>
    <dbReference type="NCBI Taxonomy" id="92902"/>
    <lineage>
        <taxon>Eukaryota</taxon>
        <taxon>Fungi</taxon>
        <taxon>Dikarya</taxon>
        <taxon>Ascomycota</taxon>
        <taxon>Pezizomycotina</taxon>
        <taxon>Sordariomycetes</taxon>
        <taxon>Sordariomycetidae</taxon>
        <taxon>Sordariales</taxon>
        <taxon>Lasiosphaeriaceae</taxon>
        <taxon>Lasiosphaeria</taxon>
    </lineage>
</organism>
<dbReference type="AlphaFoldDB" id="A0AAE0N586"/>
<dbReference type="EMBL" id="JAULSN010000005">
    <property type="protein sequence ID" value="KAK3370755.1"/>
    <property type="molecule type" value="Genomic_DNA"/>
</dbReference>